<evidence type="ECO:0000259" key="12">
    <source>
        <dbReference type="Pfam" id="PF21654"/>
    </source>
</evidence>
<feature type="region of interest" description="Disordered" evidence="11">
    <location>
        <begin position="368"/>
        <end position="396"/>
    </location>
</feature>
<dbReference type="CDD" id="cd05400">
    <property type="entry name" value="NT_2-5OAS_ClassI-CCAase"/>
    <property type="match status" value="1"/>
</dbReference>
<keyword evidence="8" id="KW-0051">Antiviral defense</keyword>
<keyword evidence="3" id="KW-0479">Metal-binding</keyword>
<evidence type="ECO:0000256" key="11">
    <source>
        <dbReference type="SAM" id="MobiDB-lite"/>
    </source>
</evidence>
<dbReference type="InterPro" id="IPR006116">
    <property type="entry name" value="NT_2-5OAS_ClassI-CCAase"/>
</dbReference>
<dbReference type="InterPro" id="IPR048445">
    <property type="entry name" value="DncV-like_NTFase"/>
</dbReference>
<reference evidence="13 14" key="1">
    <citation type="submission" date="2018-08" db="EMBL/GenBank/DDBJ databases">
        <title>Genomic Encyclopedia of Type Strains, Phase IV (KMG-IV): sequencing the most valuable type-strain genomes for metagenomic binning, comparative biology and taxonomic classification.</title>
        <authorList>
            <person name="Goeker M."/>
        </authorList>
    </citation>
    <scope>NUCLEOTIDE SEQUENCE [LARGE SCALE GENOMIC DNA]</scope>
    <source>
        <strain evidence="13 14">DSM 23923</strain>
    </source>
</reference>
<evidence type="ECO:0000256" key="1">
    <source>
        <dbReference type="ARBA" id="ARBA00022679"/>
    </source>
</evidence>
<keyword evidence="6" id="KW-0460">Magnesium</keyword>
<dbReference type="GO" id="GO:0009117">
    <property type="term" value="P:nucleotide metabolic process"/>
    <property type="evidence" value="ECO:0007669"/>
    <property type="project" value="UniProtKB-KW"/>
</dbReference>
<keyword evidence="2" id="KW-0548">Nucleotidyltransferase</keyword>
<accession>A0A347ZQ29</accession>
<dbReference type="GO" id="GO:0005524">
    <property type="term" value="F:ATP binding"/>
    <property type="evidence" value="ECO:0007669"/>
    <property type="project" value="UniProtKB-KW"/>
</dbReference>
<sequence length="396" mass="45273">MIRLSQNDISGLLLGITQKLDISDSLYIAAEQKYKAVGEWLSGDNSPFAILSPTIYPQGSFQFGTIVKPLTDTDDYDLDIVFEVMLSKDEITQEALKNSVGKRLKDHGIYKNLLDKEGRRCWTLQYADSARFHMDILPAIPGEDVIPLLLSMNVPESLAKTSISITDKTLSNYSRINLQWPLSNPKGYSAWFRNRMLIQFENLRRIIATERKSSLGEVPEYTIKTPLQRCIQLLKRHRDIQFAEELEIKPASIIITTLAANAYNNEADLLKALVSITDKMPNYIINRNGVSWVSNPTDPRENFADRWQEDPQKLPAFKNWHQQFKTEIGDLLNCEDLDEAKEKLILMFGENVSENVIDEFKSSHKEHNQKGQIGIISSHPTVEIQDPMKPWGEELY</sequence>
<dbReference type="GO" id="GO:0016779">
    <property type="term" value="F:nucleotidyltransferase activity"/>
    <property type="evidence" value="ECO:0007669"/>
    <property type="project" value="UniProtKB-KW"/>
</dbReference>
<proteinExistence type="predicted"/>
<evidence type="ECO:0000313" key="13">
    <source>
        <dbReference type="EMBL" id="REG06261.1"/>
    </source>
</evidence>
<evidence type="ECO:0000256" key="10">
    <source>
        <dbReference type="ARBA" id="ARBA00048304"/>
    </source>
</evidence>
<keyword evidence="1" id="KW-0808">Transferase</keyword>
<dbReference type="GO" id="GO:0046872">
    <property type="term" value="F:metal ion binding"/>
    <property type="evidence" value="ECO:0007669"/>
    <property type="project" value="UniProtKB-KW"/>
</dbReference>
<dbReference type="Proteomes" id="UP000256388">
    <property type="component" value="Unassembled WGS sequence"/>
</dbReference>
<evidence type="ECO:0000256" key="8">
    <source>
        <dbReference type="ARBA" id="ARBA00023118"/>
    </source>
</evidence>
<protein>
    <recommendedName>
        <fullName evidence="9">Cyclic GMP-AMP synthase</fullName>
    </recommendedName>
</protein>
<dbReference type="OrthoDB" id="7572058at2"/>
<dbReference type="AlphaFoldDB" id="A0A347ZQ29"/>
<feature type="domain" description="Cyclic GMP-AMP synthase DncV-like nucleotidyltransferase" evidence="12">
    <location>
        <begin position="53"/>
        <end position="136"/>
    </location>
</feature>
<organism evidence="13 14">
    <name type="scientific">Pelolinea submarina</name>
    <dbReference type="NCBI Taxonomy" id="913107"/>
    <lineage>
        <taxon>Bacteria</taxon>
        <taxon>Bacillati</taxon>
        <taxon>Chloroflexota</taxon>
        <taxon>Anaerolineae</taxon>
        <taxon>Anaerolineales</taxon>
        <taxon>Anaerolineaceae</taxon>
        <taxon>Pelolinea</taxon>
    </lineage>
</organism>
<evidence type="ECO:0000256" key="3">
    <source>
        <dbReference type="ARBA" id="ARBA00022723"/>
    </source>
</evidence>
<evidence type="ECO:0000256" key="4">
    <source>
        <dbReference type="ARBA" id="ARBA00022741"/>
    </source>
</evidence>
<comment type="caution">
    <text evidence="13">The sequence shown here is derived from an EMBL/GenBank/DDBJ whole genome shotgun (WGS) entry which is preliminary data.</text>
</comment>
<dbReference type="EMBL" id="QUMS01000004">
    <property type="protein sequence ID" value="REG06261.1"/>
    <property type="molecule type" value="Genomic_DNA"/>
</dbReference>
<comment type="catalytic activity">
    <reaction evidence="10">
        <text>GTP + ATP = 3',3'-cGAMP + 2 diphosphate</text>
        <dbReference type="Rhea" id="RHEA:35647"/>
        <dbReference type="ChEBI" id="CHEBI:30616"/>
        <dbReference type="ChEBI" id="CHEBI:33019"/>
        <dbReference type="ChEBI" id="CHEBI:37565"/>
        <dbReference type="ChEBI" id="CHEBI:71501"/>
    </reaction>
    <physiologicalReaction direction="left-to-right" evidence="10">
        <dbReference type="Rhea" id="RHEA:35648"/>
    </physiologicalReaction>
</comment>
<dbReference type="RefSeq" id="WP_116225959.1">
    <property type="nucleotide sequence ID" value="NZ_AP018437.1"/>
</dbReference>
<keyword evidence="5" id="KW-0067">ATP-binding</keyword>
<evidence type="ECO:0000256" key="5">
    <source>
        <dbReference type="ARBA" id="ARBA00022840"/>
    </source>
</evidence>
<name>A0A347ZQ29_9CHLR</name>
<evidence type="ECO:0000256" key="7">
    <source>
        <dbReference type="ARBA" id="ARBA00023080"/>
    </source>
</evidence>
<evidence type="ECO:0000313" key="14">
    <source>
        <dbReference type="Proteomes" id="UP000256388"/>
    </source>
</evidence>
<dbReference type="GO" id="GO:0051607">
    <property type="term" value="P:defense response to virus"/>
    <property type="evidence" value="ECO:0007669"/>
    <property type="project" value="UniProtKB-KW"/>
</dbReference>
<dbReference type="Pfam" id="PF21654">
    <property type="entry name" value="DncV-like_NTFase"/>
    <property type="match status" value="1"/>
</dbReference>
<evidence type="ECO:0000256" key="9">
    <source>
        <dbReference type="ARBA" id="ARBA00044145"/>
    </source>
</evidence>
<evidence type="ECO:0000256" key="2">
    <source>
        <dbReference type="ARBA" id="ARBA00022695"/>
    </source>
</evidence>
<gene>
    <name evidence="13" type="ORF">DFR64_2693</name>
</gene>
<keyword evidence="14" id="KW-1185">Reference proteome</keyword>
<keyword evidence="4" id="KW-0547">Nucleotide-binding</keyword>
<keyword evidence="7" id="KW-0546">Nucleotide metabolism</keyword>
<evidence type="ECO:0000256" key="6">
    <source>
        <dbReference type="ARBA" id="ARBA00022842"/>
    </source>
</evidence>